<evidence type="ECO:0000256" key="1">
    <source>
        <dbReference type="SAM" id="Phobius"/>
    </source>
</evidence>
<name>M0MHF5_HALMO</name>
<proteinExistence type="predicted"/>
<feature type="transmembrane region" description="Helical" evidence="1">
    <location>
        <begin position="76"/>
        <end position="97"/>
    </location>
</feature>
<sequence>MTLVVVAVVLGDLWWLWVWEFLDESGADARRLVKLFATLRTTVTRDLDFLVRIRSIAPFWLVSGFSTRRAAVSTRLFVVLVPIGRGRLFIAWLFLAWRCMRSLVPPELGSEMLVLLTELFKLLNLFPKLLVLFFKRSKAVEYLFFGWLRRSHNQTRRDGLRSGDHPSKMNSFACCIDLLHCSYGT</sequence>
<evidence type="ECO:0000313" key="2">
    <source>
        <dbReference type="EMBL" id="EMA45162.1"/>
    </source>
</evidence>
<dbReference type="Proteomes" id="UP000011568">
    <property type="component" value="Unassembled WGS sequence"/>
</dbReference>
<gene>
    <name evidence="2" type="ORF">C448_07694</name>
</gene>
<dbReference type="STRING" id="931277.C448_07694"/>
<organism evidence="2 3">
    <name type="scientific">Halococcus morrhuae DSM 1307</name>
    <dbReference type="NCBI Taxonomy" id="931277"/>
    <lineage>
        <taxon>Archaea</taxon>
        <taxon>Methanobacteriati</taxon>
        <taxon>Methanobacteriota</taxon>
        <taxon>Stenosarchaea group</taxon>
        <taxon>Halobacteria</taxon>
        <taxon>Halobacteriales</taxon>
        <taxon>Halococcaceae</taxon>
        <taxon>Halococcus</taxon>
    </lineage>
</organism>
<protein>
    <submittedName>
        <fullName evidence="2">Uncharacterized protein</fullName>
    </submittedName>
</protein>
<evidence type="ECO:0000313" key="3">
    <source>
        <dbReference type="Proteomes" id="UP000011568"/>
    </source>
</evidence>
<keyword evidence="1" id="KW-0812">Transmembrane</keyword>
<dbReference type="EMBL" id="AOMC01000100">
    <property type="protein sequence ID" value="EMA45162.1"/>
    <property type="molecule type" value="Genomic_DNA"/>
</dbReference>
<keyword evidence="1" id="KW-0472">Membrane</keyword>
<comment type="caution">
    <text evidence="2">The sequence shown here is derived from an EMBL/GenBank/DDBJ whole genome shotgun (WGS) entry which is preliminary data.</text>
</comment>
<keyword evidence="3" id="KW-1185">Reference proteome</keyword>
<reference evidence="2 3" key="1">
    <citation type="journal article" date="2014" name="PLoS Genet.">
        <title>Phylogenetically driven sequencing of extremely halophilic archaea reveals strategies for static and dynamic osmo-response.</title>
        <authorList>
            <person name="Becker E.A."/>
            <person name="Seitzer P.M."/>
            <person name="Tritt A."/>
            <person name="Larsen D."/>
            <person name="Krusor M."/>
            <person name="Yao A.I."/>
            <person name="Wu D."/>
            <person name="Madern D."/>
            <person name="Eisen J.A."/>
            <person name="Darling A.E."/>
            <person name="Facciotti M.T."/>
        </authorList>
    </citation>
    <scope>NUCLEOTIDE SEQUENCE [LARGE SCALE GENOMIC DNA]</scope>
    <source>
        <strain evidence="2 3">DSM 1307</strain>
    </source>
</reference>
<dbReference type="AlphaFoldDB" id="M0MHF5"/>
<accession>M0MHF5</accession>
<feature type="transmembrane region" description="Helical" evidence="1">
    <location>
        <begin position="112"/>
        <end position="134"/>
    </location>
</feature>
<keyword evidence="1" id="KW-1133">Transmembrane helix</keyword>